<proteinExistence type="predicted"/>
<protein>
    <submittedName>
        <fullName evidence="1">Uncharacterized protein</fullName>
    </submittedName>
</protein>
<dbReference type="EMBL" id="CM044705">
    <property type="protein sequence ID" value="KAI5663255.1"/>
    <property type="molecule type" value="Genomic_DNA"/>
</dbReference>
<reference evidence="2" key="1">
    <citation type="journal article" date="2023" name="Nat. Plants">
        <title>Single-cell RNA sequencing provides a high-resolution roadmap for understanding the multicellular compartmentation of specialized metabolism.</title>
        <authorList>
            <person name="Sun S."/>
            <person name="Shen X."/>
            <person name="Li Y."/>
            <person name="Li Y."/>
            <person name="Wang S."/>
            <person name="Li R."/>
            <person name="Zhang H."/>
            <person name="Shen G."/>
            <person name="Guo B."/>
            <person name="Wei J."/>
            <person name="Xu J."/>
            <person name="St-Pierre B."/>
            <person name="Chen S."/>
            <person name="Sun C."/>
        </authorList>
    </citation>
    <scope>NUCLEOTIDE SEQUENCE [LARGE SCALE GENOMIC DNA]</scope>
</reference>
<dbReference type="Proteomes" id="UP001060085">
    <property type="component" value="Linkage Group LG05"/>
</dbReference>
<keyword evidence="2" id="KW-1185">Reference proteome</keyword>
<sequence>MPVNETDKPVASPVADVGASNLSLPNGTKNTSCREGSIFLSSRLLHNVLYVPNLKCHLVSIPLLIRQHPSYGIADDTIVIHDRATRTKIRPGRLTDGVFIFHLSKLAMCFSKNDEKNENGKKWSENNENETDSIRAADLSFEVDQHTADGRSWNHKLSLERNLPVTVIQPLRLRKTIRSEFRERRDSPLRNKRRTYEVSKSQAKDLVDEGKIEKKRSSHTKIKSIEEIEGIVLLE</sequence>
<comment type="caution">
    <text evidence="1">The sequence shown here is derived from an EMBL/GenBank/DDBJ whole genome shotgun (WGS) entry which is preliminary data.</text>
</comment>
<gene>
    <name evidence="1" type="ORF">M9H77_22578</name>
</gene>
<evidence type="ECO:0000313" key="2">
    <source>
        <dbReference type="Proteomes" id="UP001060085"/>
    </source>
</evidence>
<accession>A0ACC0ASD7</accession>
<evidence type="ECO:0000313" key="1">
    <source>
        <dbReference type="EMBL" id="KAI5663255.1"/>
    </source>
</evidence>
<organism evidence="1 2">
    <name type="scientific">Catharanthus roseus</name>
    <name type="common">Madagascar periwinkle</name>
    <name type="synonym">Vinca rosea</name>
    <dbReference type="NCBI Taxonomy" id="4058"/>
    <lineage>
        <taxon>Eukaryota</taxon>
        <taxon>Viridiplantae</taxon>
        <taxon>Streptophyta</taxon>
        <taxon>Embryophyta</taxon>
        <taxon>Tracheophyta</taxon>
        <taxon>Spermatophyta</taxon>
        <taxon>Magnoliopsida</taxon>
        <taxon>eudicotyledons</taxon>
        <taxon>Gunneridae</taxon>
        <taxon>Pentapetalae</taxon>
        <taxon>asterids</taxon>
        <taxon>lamiids</taxon>
        <taxon>Gentianales</taxon>
        <taxon>Apocynaceae</taxon>
        <taxon>Rauvolfioideae</taxon>
        <taxon>Vinceae</taxon>
        <taxon>Catharanthinae</taxon>
        <taxon>Catharanthus</taxon>
    </lineage>
</organism>
<name>A0ACC0ASD7_CATRO</name>